<organism evidence="1">
    <name type="scientific">Aegilops tauschii</name>
    <name type="common">Tausch's goatgrass</name>
    <name type="synonym">Aegilops squarrosa</name>
    <dbReference type="NCBI Taxonomy" id="37682"/>
    <lineage>
        <taxon>Eukaryota</taxon>
        <taxon>Viridiplantae</taxon>
        <taxon>Streptophyta</taxon>
        <taxon>Embryophyta</taxon>
        <taxon>Tracheophyta</taxon>
        <taxon>Spermatophyta</taxon>
        <taxon>Magnoliopsida</taxon>
        <taxon>Liliopsida</taxon>
        <taxon>Poales</taxon>
        <taxon>Poaceae</taxon>
        <taxon>BOP clade</taxon>
        <taxon>Pooideae</taxon>
        <taxon>Triticodae</taxon>
        <taxon>Triticeae</taxon>
        <taxon>Triticinae</taxon>
        <taxon>Aegilops</taxon>
    </lineage>
</organism>
<reference evidence="1" key="1">
    <citation type="submission" date="2015-06" db="UniProtKB">
        <authorList>
            <consortium name="EnsemblPlants"/>
        </authorList>
    </citation>
    <scope>IDENTIFICATION</scope>
</reference>
<name>R7WCU5_AEGTA</name>
<dbReference type="SUPFAM" id="SSF75304">
    <property type="entry name" value="Amidase signature (AS) enzymes"/>
    <property type="match status" value="1"/>
</dbReference>
<dbReference type="PANTHER" id="PTHR46310:SF7">
    <property type="entry name" value="AMIDASE 1"/>
    <property type="match status" value="1"/>
</dbReference>
<dbReference type="InterPro" id="IPR036928">
    <property type="entry name" value="AS_sf"/>
</dbReference>
<proteinExistence type="predicted"/>
<sequence length="232" mass="24745">MEQMFDTIGWFARDLAILSRVTDVLLPPVPADAFDGQLRRPSRVIIPADCFKILGSVEEPTYKILNASVAKVFGNDAVVNNGNIVDFVSSNVLSIGNFMTDLSVVNHTEWVNMVKPNLGPGIRERVQEAIASDHGSDQRGCPGDPYGPWCASEAGHGCSAAGELPGEGLLPAVNRRPVGVLPGQHPAGHPLRYPGVSVATRPAWCRSFLAAVAQELQEGFQDEAATAWGSSS</sequence>
<protein>
    <submittedName>
        <fullName evidence="1">Uncharacterized protein</fullName>
    </submittedName>
</protein>
<accession>R7WCU5</accession>
<evidence type="ECO:0000313" key="1">
    <source>
        <dbReference type="EnsemblPlants" id="EMT20441"/>
    </source>
</evidence>
<dbReference type="AlphaFoldDB" id="R7WCU5"/>
<dbReference type="ExpressionAtlas" id="R7WCU5">
    <property type="expression patterns" value="baseline"/>
</dbReference>
<dbReference type="EnsemblPlants" id="EMT20441">
    <property type="protein sequence ID" value="EMT20441"/>
    <property type="gene ID" value="F775_04533"/>
</dbReference>
<dbReference type="PANTHER" id="PTHR46310">
    <property type="entry name" value="AMIDASE 1"/>
    <property type="match status" value="1"/>
</dbReference>